<accession>A0A4Q4KYX0</accession>
<dbReference type="AlphaFoldDB" id="A0A4Q4KYX0"/>
<dbReference type="EMBL" id="SEUB01000009">
    <property type="protein sequence ID" value="RYM38557.1"/>
    <property type="molecule type" value="Genomic_DNA"/>
</dbReference>
<evidence type="ECO:0000313" key="2">
    <source>
        <dbReference type="EMBL" id="RYM38557.1"/>
    </source>
</evidence>
<proteinExistence type="predicted"/>
<feature type="region of interest" description="Disordered" evidence="1">
    <location>
        <begin position="1"/>
        <end position="32"/>
    </location>
</feature>
<evidence type="ECO:0000313" key="3">
    <source>
        <dbReference type="Proteomes" id="UP000291107"/>
    </source>
</evidence>
<sequence length="653" mass="74068">MRQKPGPLRPSPTTETPGSSTTRPASPDRPIDLDLRLPGRIRADGSNALAGIDTIAPAVDHATLRPGITVTHMPDMQKPPRGPAKSPLEPYVQNVSADLRHDAQGLKTYKGRQFADIANDDGSAAGLTVMVAYHDLTKAYRARLSSERVPSGPPLYRVADTDLWSLNKPIEMYPPDRYSLQYLGWAKARSAPVPDEQGYYAVHEWKEMTNREPMIIRPNVGFAFQGKSGRMIKVDPSEARGDTSVPLKLAHWTDAEIWDVYHLRDAEILTFRAEAEVRGGPPAWARRRNTEDDHKFLLDSMKWSHSQKSRSECAELLRTYNLSIAQQKRLRPDMENGFPEWAETHKELSRNALDTKRFEHIAEELGPFTLKLRNHGERHEGNLPPVNQRYEDDFLQGYLEHAGYKRNRHDYLYRTDIPAMFRADLRTPFELARDKRLVKLRGNASGTTTKHAFSATFSLGNGREYLSFDYYSNPRHYNSQANRYPGHFSDSDSSSGYKHSSAEESDTSFEMDDSRDYPLWRRKQKLGFLYVIDTRGIEVVPRVENLYLSNMDFVGDAFEGQISMPTRGISAERIWLVSSNMRQAARVADVFRKAGSEAGEIEEATWEGRYNSNSYDQLIYEAGAAGEAILHLPKGADTCSNDISWPVAEHYRP</sequence>
<comment type="caution">
    <text evidence="2">The sequence shown here is derived from an EMBL/GenBank/DDBJ whole genome shotgun (WGS) entry which is preliminary data.</text>
</comment>
<protein>
    <submittedName>
        <fullName evidence="2">Uncharacterized protein</fullName>
    </submittedName>
</protein>
<evidence type="ECO:0000256" key="1">
    <source>
        <dbReference type="SAM" id="MobiDB-lite"/>
    </source>
</evidence>
<organism evidence="2 3">
    <name type="scientific">Pseudomonas koreensis</name>
    <dbReference type="NCBI Taxonomy" id="198620"/>
    <lineage>
        <taxon>Bacteria</taxon>
        <taxon>Pseudomonadati</taxon>
        <taxon>Pseudomonadota</taxon>
        <taxon>Gammaproteobacteria</taxon>
        <taxon>Pseudomonadales</taxon>
        <taxon>Pseudomonadaceae</taxon>
        <taxon>Pseudomonas</taxon>
    </lineage>
</organism>
<dbReference type="Proteomes" id="UP000291107">
    <property type="component" value="Unassembled WGS sequence"/>
</dbReference>
<feature type="compositionally biased region" description="Low complexity" evidence="1">
    <location>
        <begin position="11"/>
        <end position="22"/>
    </location>
</feature>
<feature type="region of interest" description="Disordered" evidence="1">
    <location>
        <begin position="481"/>
        <end position="512"/>
    </location>
</feature>
<dbReference type="RefSeq" id="WP_129999741.1">
    <property type="nucleotide sequence ID" value="NZ_SEUB01000009.1"/>
</dbReference>
<reference evidence="2 3" key="1">
    <citation type="submission" date="2019-02" db="EMBL/GenBank/DDBJ databases">
        <title>Genome of Pseudomonas korensis isolated from heavy metal contaminated environment.</title>
        <authorList>
            <person name="Ayangbenro A.S."/>
            <person name="Babalola O."/>
        </authorList>
    </citation>
    <scope>NUCLEOTIDE SEQUENCE [LARGE SCALE GENOMIC DNA]</scope>
    <source>
        <strain evidence="2 3">AB36</strain>
    </source>
</reference>
<gene>
    <name evidence="2" type="ORF">EVS84_22715</name>
</gene>
<name>A0A4Q4KYX0_9PSED</name>